<protein>
    <recommendedName>
        <fullName evidence="2">NADP-dependent oxidoreductase domain-containing protein</fullName>
    </recommendedName>
</protein>
<proteinExistence type="predicted"/>
<dbReference type="Pfam" id="PF00248">
    <property type="entry name" value="Aldo_ket_red"/>
    <property type="match status" value="1"/>
</dbReference>
<feature type="non-terminal residue" evidence="3">
    <location>
        <position position="1162"/>
    </location>
</feature>
<organism evidence="3 4">
    <name type="scientific">Iphiclides podalirius</name>
    <name type="common">scarce swallowtail</name>
    <dbReference type="NCBI Taxonomy" id="110791"/>
    <lineage>
        <taxon>Eukaryota</taxon>
        <taxon>Metazoa</taxon>
        <taxon>Ecdysozoa</taxon>
        <taxon>Arthropoda</taxon>
        <taxon>Hexapoda</taxon>
        <taxon>Insecta</taxon>
        <taxon>Pterygota</taxon>
        <taxon>Neoptera</taxon>
        <taxon>Endopterygota</taxon>
        <taxon>Lepidoptera</taxon>
        <taxon>Glossata</taxon>
        <taxon>Ditrysia</taxon>
        <taxon>Papilionoidea</taxon>
        <taxon>Papilionidae</taxon>
        <taxon>Papilioninae</taxon>
        <taxon>Iphiclides</taxon>
    </lineage>
</organism>
<reference evidence="3" key="1">
    <citation type="submission" date="2022-03" db="EMBL/GenBank/DDBJ databases">
        <authorList>
            <person name="Martin H S."/>
        </authorList>
    </citation>
    <scope>NUCLEOTIDE SEQUENCE</scope>
</reference>
<dbReference type="SUPFAM" id="SSF51430">
    <property type="entry name" value="NAD(P)-linked oxidoreductase"/>
    <property type="match status" value="1"/>
</dbReference>
<dbReference type="Proteomes" id="UP000837857">
    <property type="component" value="Chromosome 29"/>
</dbReference>
<dbReference type="InterPro" id="IPR036812">
    <property type="entry name" value="NAD(P)_OxRdtase_dom_sf"/>
</dbReference>
<feature type="compositionally biased region" description="Basic and acidic residues" evidence="1">
    <location>
        <begin position="587"/>
        <end position="603"/>
    </location>
</feature>
<dbReference type="PRINTS" id="PR00069">
    <property type="entry name" value="ALDKETRDTASE"/>
</dbReference>
<feature type="region of interest" description="Disordered" evidence="1">
    <location>
        <begin position="478"/>
        <end position="497"/>
    </location>
</feature>
<dbReference type="PANTHER" id="PTHR11732">
    <property type="entry name" value="ALDO/KETO REDUCTASE"/>
    <property type="match status" value="1"/>
</dbReference>
<evidence type="ECO:0000313" key="3">
    <source>
        <dbReference type="EMBL" id="CAH2062470.1"/>
    </source>
</evidence>
<dbReference type="InterPro" id="IPR020471">
    <property type="entry name" value="AKR"/>
</dbReference>
<feature type="domain" description="NADP-dependent oxidoreductase" evidence="2">
    <location>
        <begin position="869"/>
        <end position="1137"/>
    </location>
</feature>
<dbReference type="PROSITE" id="PS00798">
    <property type="entry name" value="ALDOKETO_REDUCTASE_1"/>
    <property type="match status" value="1"/>
</dbReference>
<name>A0ABN8IS67_9NEOP</name>
<dbReference type="InterPro" id="IPR018170">
    <property type="entry name" value="Aldo/ket_reductase_CS"/>
</dbReference>
<gene>
    <name evidence="3" type="ORF">IPOD504_LOCUS12009</name>
</gene>
<dbReference type="Gene3D" id="3.20.20.100">
    <property type="entry name" value="NADP-dependent oxidoreductase domain"/>
    <property type="match status" value="1"/>
</dbReference>
<evidence type="ECO:0000313" key="4">
    <source>
        <dbReference type="Proteomes" id="UP000837857"/>
    </source>
</evidence>
<dbReference type="EMBL" id="OW152841">
    <property type="protein sequence ID" value="CAH2062470.1"/>
    <property type="molecule type" value="Genomic_DNA"/>
</dbReference>
<sequence length="1162" mass="130617">MSSDTQLTKITSEQVRFDKQIVSKIYKIDFTENTFELTDSEALDVSNFTQQLDGKERKEMIVSSISKNDPMSTVINEGKTEKKTVSTINDFENTAQKIDISEMKHEYNDVNKKSVSKSYLIESSQSSVMTDQDLLQYQVSNKSDSNRITENSSPVEDYTVCRVNVKNDDLEISKDLVIGNSTKEIKGIVSSLVTEDSAKELKDTRENVNSFTKDSTKEIKHTSKVITDLVTNDTIKDVKYTASELVTKVGTEEEKETLKQVTKVYTSNDERKTVSVAKKFKKYVREDTEDSTTDLLASDKKEIKASYNAANKTELPTTTINYHNFDRQSSSQTAAVKATDDSYDMTKQTSAPRIAKTAKSDVNGNRTDHDEETYKIYSDVFTKISAARKISTGYETKTEKNTVVEEPGTKTDTVRDMSVPENEIDSEENIPILRGKVSRIIRRISSIDNSKVDESKVVKDVPKKKTILSRIAMFERDEPNEPYPKVPMPQSESKQPRGLAALRQISRDSRSPRIVDEIFKEYSERRKFNSTSNLTNTNKHEEEITIEIKNEKDLNRSDSTFKSKLYDYKTVKDFSELQVAKTQLNRSSREDVRTEGKLLEVEKTTVSSSSPSPTNGTNPQEIEEKRSQASSEGKLFNGQYESSFKITNSVTISKTNISQEDLNALKHSYTTKTELRKEKSKVLDENTFVAPISDSVQLKESSRTNGNETIDSSYKDVTKEFRTTEKTERIREVRRRDSDLRRATSVVEQDLGDVIKGKVKGIITRINSMERIEQTSKKIEDKERPRGSVSERIAMFEGKVSTAKAERSTVVRRTYRAVETVPQEIDEEACSKRIAELKEAKNTYGSTSSSYMELRDGTKMPVIALGTALIDKRLVRHVVEAAIDLGYRAIDTAFIYGNEREVGEGINSKIRDGTVKREDLYIISKLWSTFHRRDLVERACRASLEAMGLTYFDLYLIHNPMSLKEGGDPLPKIANVLQFSEHDFMDAWYGIEGLVSGGLAVSGGLSNFNSEQVHRVADKGRLKPVVNQVECHPYLSQDRLSGFCEAFGIKLVCYGALGSKGTPKAFKSALPPAIEDPLVQVMAAGLGITPAQLLLAFQVRKGRAVVAKASSAGRLHENLLAQRVPLAAGQLTALSALDRHKRTYTLEGFGETHKNYPFKIAF</sequence>
<keyword evidence="4" id="KW-1185">Reference proteome</keyword>
<dbReference type="InterPro" id="IPR023210">
    <property type="entry name" value="NADP_OxRdtase_dom"/>
</dbReference>
<evidence type="ECO:0000256" key="1">
    <source>
        <dbReference type="SAM" id="MobiDB-lite"/>
    </source>
</evidence>
<feature type="region of interest" description="Disordered" evidence="1">
    <location>
        <begin position="582"/>
        <end position="633"/>
    </location>
</feature>
<accession>A0ABN8IS67</accession>
<evidence type="ECO:0000259" key="2">
    <source>
        <dbReference type="Pfam" id="PF00248"/>
    </source>
</evidence>